<sequence length="75" mass="8298">MSLYQIILKHSNGVTIFDSLGCGSCDISHYINIIYISRSIMHSYSGIFKVAESGLSSSIWHLQSANSRPVRICSC</sequence>
<dbReference type="AlphaFoldDB" id="L8WS71"/>
<evidence type="ECO:0000313" key="1">
    <source>
        <dbReference type="EMBL" id="ELU39642.1"/>
    </source>
</evidence>
<name>L8WS71_THACA</name>
<dbReference type="Proteomes" id="UP000011668">
    <property type="component" value="Unassembled WGS sequence"/>
</dbReference>
<evidence type="ECO:0000313" key="2">
    <source>
        <dbReference type="Proteomes" id="UP000011668"/>
    </source>
</evidence>
<protein>
    <submittedName>
        <fullName evidence="1">Uncharacterized protein</fullName>
    </submittedName>
</protein>
<reference evidence="1 2" key="1">
    <citation type="journal article" date="2013" name="Nat. Commun.">
        <title>The evolution and pathogenic mechanisms of the rice sheath blight pathogen.</title>
        <authorList>
            <person name="Zheng A."/>
            <person name="Lin R."/>
            <person name="Xu L."/>
            <person name="Qin P."/>
            <person name="Tang C."/>
            <person name="Ai P."/>
            <person name="Zhang D."/>
            <person name="Liu Y."/>
            <person name="Sun Z."/>
            <person name="Feng H."/>
            <person name="Wang Y."/>
            <person name="Chen Y."/>
            <person name="Liang X."/>
            <person name="Fu R."/>
            <person name="Li Q."/>
            <person name="Zhang J."/>
            <person name="Yu X."/>
            <person name="Xie Z."/>
            <person name="Ding L."/>
            <person name="Guan P."/>
            <person name="Tang J."/>
            <person name="Liang Y."/>
            <person name="Wang S."/>
            <person name="Deng Q."/>
            <person name="Li S."/>
            <person name="Zhu J."/>
            <person name="Wang L."/>
            <person name="Liu H."/>
            <person name="Li P."/>
        </authorList>
    </citation>
    <scope>NUCLEOTIDE SEQUENCE [LARGE SCALE GENOMIC DNA]</scope>
    <source>
        <strain evidence="2">AG-1 IA</strain>
    </source>
</reference>
<organism evidence="1 2">
    <name type="scientific">Thanatephorus cucumeris (strain AG1-IA)</name>
    <name type="common">Rice sheath blight fungus</name>
    <name type="synonym">Rhizoctonia solani</name>
    <dbReference type="NCBI Taxonomy" id="983506"/>
    <lineage>
        <taxon>Eukaryota</taxon>
        <taxon>Fungi</taxon>
        <taxon>Dikarya</taxon>
        <taxon>Basidiomycota</taxon>
        <taxon>Agaricomycotina</taxon>
        <taxon>Agaricomycetes</taxon>
        <taxon>Cantharellales</taxon>
        <taxon>Ceratobasidiaceae</taxon>
        <taxon>Rhizoctonia</taxon>
        <taxon>Rhizoctonia solani AG-1</taxon>
    </lineage>
</organism>
<accession>L8WS71</accession>
<dbReference type="EMBL" id="AFRT01001674">
    <property type="protein sequence ID" value="ELU39642.1"/>
    <property type="molecule type" value="Genomic_DNA"/>
</dbReference>
<comment type="caution">
    <text evidence="1">The sequence shown here is derived from an EMBL/GenBank/DDBJ whole genome shotgun (WGS) entry which is preliminary data.</text>
</comment>
<gene>
    <name evidence="1" type="ORF">AG1IA_06323</name>
</gene>
<dbReference type="HOGENOM" id="CLU_2672812_0_0_1"/>
<keyword evidence="2" id="KW-1185">Reference proteome</keyword>
<proteinExistence type="predicted"/>